<dbReference type="Proteomes" id="UP001500416">
    <property type="component" value="Unassembled WGS sequence"/>
</dbReference>
<feature type="domain" description="Acyl-CoA dehydrogenase C-terminal" evidence="3">
    <location>
        <begin position="238"/>
        <end position="369"/>
    </location>
</feature>
<dbReference type="PANTHER" id="PTHR43884">
    <property type="entry name" value="ACYL-COA DEHYDROGENASE"/>
    <property type="match status" value="1"/>
</dbReference>
<comment type="caution">
    <text evidence="4">The sequence shown here is derived from an EMBL/GenBank/DDBJ whole genome shotgun (WGS) entry which is preliminary data.</text>
</comment>
<keyword evidence="5" id="KW-1185">Reference proteome</keyword>
<dbReference type="Gene3D" id="1.10.540.10">
    <property type="entry name" value="Acyl-CoA dehydrogenase/oxidase, N-terminal domain"/>
    <property type="match status" value="1"/>
</dbReference>
<dbReference type="InterPro" id="IPR046373">
    <property type="entry name" value="Acyl-CoA_Oxase/DH_mid-dom_sf"/>
</dbReference>
<dbReference type="EMBL" id="BAAABU010000024">
    <property type="protein sequence ID" value="GAA0255895.1"/>
    <property type="molecule type" value="Genomic_DNA"/>
</dbReference>
<name>A0ABN0UN00_9PSEU</name>
<dbReference type="PANTHER" id="PTHR43884:SF12">
    <property type="entry name" value="ISOVALERYL-COA DEHYDROGENASE, MITOCHONDRIAL-RELATED"/>
    <property type="match status" value="1"/>
</dbReference>
<organism evidence="4 5">
    <name type="scientific">Saccharothrix mutabilis subsp. mutabilis</name>
    <dbReference type="NCBI Taxonomy" id="66855"/>
    <lineage>
        <taxon>Bacteria</taxon>
        <taxon>Bacillati</taxon>
        <taxon>Actinomycetota</taxon>
        <taxon>Actinomycetes</taxon>
        <taxon>Pseudonocardiales</taxon>
        <taxon>Pseudonocardiaceae</taxon>
        <taxon>Saccharothrix</taxon>
    </lineage>
</organism>
<evidence type="ECO:0000313" key="4">
    <source>
        <dbReference type="EMBL" id="GAA0255895.1"/>
    </source>
</evidence>
<dbReference type="SUPFAM" id="SSF47203">
    <property type="entry name" value="Acyl-CoA dehydrogenase C-terminal domain-like"/>
    <property type="match status" value="1"/>
</dbReference>
<dbReference type="Pfam" id="PF08028">
    <property type="entry name" value="Acyl-CoA_dh_2"/>
    <property type="match status" value="1"/>
</dbReference>
<gene>
    <name evidence="4" type="ORF">GCM10010492_65930</name>
</gene>
<proteinExistence type="predicted"/>
<evidence type="ECO:0000313" key="5">
    <source>
        <dbReference type="Proteomes" id="UP001500416"/>
    </source>
</evidence>
<feature type="domain" description="Acyl-CoA dehydrogenase/oxidase N-terminal" evidence="2">
    <location>
        <begin position="9"/>
        <end position="102"/>
    </location>
</feature>
<dbReference type="InterPro" id="IPR013107">
    <property type="entry name" value="Acyl-CoA_DH_C"/>
</dbReference>
<evidence type="ECO:0000259" key="3">
    <source>
        <dbReference type="Pfam" id="PF08028"/>
    </source>
</evidence>
<dbReference type="InterPro" id="IPR013786">
    <property type="entry name" value="AcylCoA_DH/ox_N"/>
</dbReference>
<evidence type="ECO:0000259" key="2">
    <source>
        <dbReference type="Pfam" id="PF02771"/>
    </source>
</evidence>
<dbReference type="Gene3D" id="2.40.110.10">
    <property type="entry name" value="Butyryl-CoA Dehydrogenase, subunit A, domain 2"/>
    <property type="match status" value="1"/>
</dbReference>
<dbReference type="InterPro" id="IPR036250">
    <property type="entry name" value="AcylCo_DH-like_C"/>
</dbReference>
<evidence type="ECO:0000256" key="1">
    <source>
        <dbReference type="ARBA" id="ARBA00023002"/>
    </source>
</evidence>
<dbReference type="InterPro" id="IPR037069">
    <property type="entry name" value="AcylCoA_DH/ox_N_sf"/>
</dbReference>
<dbReference type="Gene3D" id="1.20.140.10">
    <property type="entry name" value="Butyryl-CoA Dehydrogenase, subunit A, domain 3"/>
    <property type="match status" value="1"/>
</dbReference>
<sequence length="391" mass="42573">MSTDVSPEAMLEAVREMIPTLRQNGAEADRNRWIPDENIALQDKAGVFRMGVPARFGGLAYSAADMVEVLTEISRGCGATGWVSMVWVHTAWTVRLFPDKAQEDVFAGGSVRVSGTIPPTGRLTRTDGGYLMTGKWKFNTGVRGADWNMVTGLFEEEDGTQTSLMTLIPVSELTILDDWDVTGAAATGSTTSVAENVFIPEHRVVKYSDLVAGTVPGRSDDGSDGRGYGLMSLVMAKIAGVFAGMARGAYEEFLERLPGRGITYTSWTEQSLHPVTQVAVADAKNKIDAAEAFASVWLKVIQDRADAREELTQEEKAVVRGQTTWAANLAKEAVEELFRLGGGSVIRNDQALGRFRRDIEALSLHALIQYYGNMELQGRVLLGLDPDTPYL</sequence>
<accession>A0ABN0UN00</accession>
<dbReference type="Pfam" id="PF02771">
    <property type="entry name" value="Acyl-CoA_dh_N"/>
    <property type="match status" value="1"/>
</dbReference>
<dbReference type="InterPro" id="IPR009100">
    <property type="entry name" value="AcylCoA_DH/oxidase_NM_dom_sf"/>
</dbReference>
<keyword evidence="1" id="KW-0560">Oxidoreductase</keyword>
<dbReference type="PIRSF" id="PIRSF016578">
    <property type="entry name" value="HsaA"/>
    <property type="match status" value="1"/>
</dbReference>
<dbReference type="RefSeq" id="WP_343938342.1">
    <property type="nucleotide sequence ID" value="NZ_BAAABU010000024.1"/>
</dbReference>
<reference evidence="4 5" key="1">
    <citation type="journal article" date="2019" name="Int. J. Syst. Evol. Microbiol.">
        <title>The Global Catalogue of Microorganisms (GCM) 10K type strain sequencing project: providing services to taxonomists for standard genome sequencing and annotation.</title>
        <authorList>
            <consortium name="The Broad Institute Genomics Platform"/>
            <consortium name="The Broad Institute Genome Sequencing Center for Infectious Disease"/>
            <person name="Wu L."/>
            <person name="Ma J."/>
        </authorList>
    </citation>
    <scope>NUCLEOTIDE SEQUENCE [LARGE SCALE GENOMIC DNA]</scope>
    <source>
        <strain evidence="4 5">JCM 3380</strain>
    </source>
</reference>
<dbReference type="SUPFAM" id="SSF56645">
    <property type="entry name" value="Acyl-CoA dehydrogenase NM domain-like"/>
    <property type="match status" value="1"/>
</dbReference>
<protein>
    <submittedName>
        <fullName evidence="4">Acyl-CoA dehydrogenase family protein</fullName>
    </submittedName>
</protein>